<feature type="region of interest" description="Disordered" evidence="1">
    <location>
        <begin position="130"/>
        <end position="177"/>
    </location>
</feature>
<feature type="region of interest" description="Disordered" evidence="1">
    <location>
        <begin position="1"/>
        <end position="42"/>
    </location>
</feature>
<dbReference type="Proteomes" id="UP000235371">
    <property type="component" value="Unassembled WGS sequence"/>
</dbReference>
<accession>A0A2J6TBL5</accession>
<protein>
    <submittedName>
        <fullName evidence="2">Uncharacterized protein</fullName>
    </submittedName>
</protein>
<sequence length="177" mass="19943">MSKTGPKKSAKPEEKLKAKEEEKKKGDGHEEGEHKPQTAEQKWSDWIWDEEMKLYYRAKLANGVEWIYDYACPELHPATKKEKVNIISEKFEFPKVEEKIVFVQPKYKFEVPSGRGSEYLVSVCEEMRAGPGMRGGSGKPAGGNAEEKAAEPVKVEGEAKAGGEEEGKKKNVAREQR</sequence>
<name>A0A2J6TBL5_9HELO</name>
<gene>
    <name evidence="2" type="ORF">K444DRAFT_392408</name>
</gene>
<feature type="compositionally biased region" description="Basic and acidic residues" evidence="1">
    <location>
        <begin position="10"/>
        <end position="37"/>
    </location>
</feature>
<dbReference type="OrthoDB" id="3557925at2759"/>
<keyword evidence="3" id="KW-1185">Reference proteome</keyword>
<evidence type="ECO:0000313" key="2">
    <source>
        <dbReference type="EMBL" id="PMD60414.1"/>
    </source>
</evidence>
<dbReference type="InParanoid" id="A0A2J6TBL5"/>
<organism evidence="2 3">
    <name type="scientific">Hyaloscypha bicolor E</name>
    <dbReference type="NCBI Taxonomy" id="1095630"/>
    <lineage>
        <taxon>Eukaryota</taxon>
        <taxon>Fungi</taxon>
        <taxon>Dikarya</taxon>
        <taxon>Ascomycota</taxon>
        <taxon>Pezizomycotina</taxon>
        <taxon>Leotiomycetes</taxon>
        <taxon>Helotiales</taxon>
        <taxon>Hyaloscyphaceae</taxon>
        <taxon>Hyaloscypha</taxon>
        <taxon>Hyaloscypha bicolor</taxon>
    </lineage>
</organism>
<reference evidence="2 3" key="1">
    <citation type="submission" date="2016-04" db="EMBL/GenBank/DDBJ databases">
        <title>A degradative enzymes factory behind the ericoid mycorrhizal symbiosis.</title>
        <authorList>
            <consortium name="DOE Joint Genome Institute"/>
            <person name="Martino E."/>
            <person name="Morin E."/>
            <person name="Grelet G."/>
            <person name="Kuo A."/>
            <person name="Kohler A."/>
            <person name="Daghino S."/>
            <person name="Barry K."/>
            <person name="Choi C."/>
            <person name="Cichocki N."/>
            <person name="Clum A."/>
            <person name="Copeland A."/>
            <person name="Hainaut M."/>
            <person name="Haridas S."/>
            <person name="Labutti K."/>
            <person name="Lindquist E."/>
            <person name="Lipzen A."/>
            <person name="Khouja H.-R."/>
            <person name="Murat C."/>
            <person name="Ohm R."/>
            <person name="Olson A."/>
            <person name="Spatafora J."/>
            <person name="Veneault-Fourrey C."/>
            <person name="Henrissat B."/>
            <person name="Grigoriev I."/>
            <person name="Martin F."/>
            <person name="Perotto S."/>
        </authorList>
    </citation>
    <scope>NUCLEOTIDE SEQUENCE [LARGE SCALE GENOMIC DNA]</scope>
    <source>
        <strain evidence="2 3">E</strain>
    </source>
</reference>
<dbReference type="AlphaFoldDB" id="A0A2J6TBL5"/>
<evidence type="ECO:0000313" key="3">
    <source>
        <dbReference type="Proteomes" id="UP000235371"/>
    </source>
</evidence>
<proteinExistence type="predicted"/>
<dbReference type="RefSeq" id="XP_024737318.1">
    <property type="nucleotide sequence ID" value="XM_024872453.1"/>
</dbReference>
<feature type="compositionally biased region" description="Basic and acidic residues" evidence="1">
    <location>
        <begin position="145"/>
        <end position="177"/>
    </location>
</feature>
<feature type="compositionally biased region" description="Gly residues" evidence="1">
    <location>
        <begin position="132"/>
        <end position="141"/>
    </location>
</feature>
<evidence type="ECO:0000256" key="1">
    <source>
        <dbReference type="SAM" id="MobiDB-lite"/>
    </source>
</evidence>
<dbReference type="GeneID" id="36580534"/>
<dbReference type="EMBL" id="KZ613790">
    <property type="protein sequence ID" value="PMD60414.1"/>
    <property type="molecule type" value="Genomic_DNA"/>
</dbReference>